<dbReference type="Pfam" id="PF08821">
    <property type="entry name" value="CGGC"/>
    <property type="match status" value="1"/>
</dbReference>
<evidence type="ECO:0000259" key="1">
    <source>
        <dbReference type="SMART" id="SM01078"/>
    </source>
</evidence>
<reference evidence="3" key="1">
    <citation type="submission" date="2015-07" db="EMBL/GenBank/DDBJ databases">
        <title>Draft genome sequence of Acetobacterium bakii DSM 8293, a potential psychrophilic chemical producer through syngas fermentation.</title>
        <authorList>
            <person name="Song Y."/>
            <person name="Hwang S."/>
            <person name="Cho B.-K."/>
        </authorList>
    </citation>
    <scope>NUCLEOTIDE SEQUENCE [LARGE SCALE GENOMIC DNA]</scope>
    <source>
        <strain evidence="3">DSM 8239</strain>
    </source>
</reference>
<name>A0A0L6U1B9_9FIRM</name>
<keyword evidence="3" id="KW-1185">Reference proteome</keyword>
<dbReference type="EMBL" id="LGYO01000016">
    <property type="protein sequence ID" value="KNZ42299.1"/>
    <property type="molecule type" value="Genomic_DNA"/>
</dbReference>
<accession>A0A0L6U1B9</accession>
<sequence length="110" mass="11900">MKVGLIRCMQTEDMCPGTTDFKVMKEKKLAFEGVEGEIEIIGFTSCGGCPGKKAVTRAAEMVKRGADTIVLASCITRGNPIGFVCPNVEQMKAAIEKKLGDSIKIIDYTH</sequence>
<organism evidence="2 3">
    <name type="scientific">Acetobacterium bakii</name>
    <dbReference type="NCBI Taxonomy" id="52689"/>
    <lineage>
        <taxon>Bacteria</taxon>
        <taxon>Bacillati</taxon>
        <taxon>Bacillota</taxon>
        <taxon>Clostridia</taxon>
        <taxon>Eubacteriales</taxon>
        <taxon>Eubacteriaceae</taxon>
        <taxon>Acetobacterium</taxon>
    </lineage>
</organism>
<dbReference type="InterPro" id="IPR014925">
    <property type="entry name" value="CGGC_dom"/>
</dbReference>
<evidence type="ECO:0000313" key="2">
    <source>
        <dbReference type="EMBL" id="KNZ42299.1"/>
    </source>
</evidence>
<protein>
    <submittedName>
        <fullName evidence="2">Metal-binding protein</fullName>
    </submittedName>
</protein>
<comment type="caution">
    <text evidence="2">The sequence shown here is derived from an EMBL/GenBank/DDBJ whole genome shotgun (WGS) entry which is preliminary data.</text>
</comment>
<dbReference type="RefSeq" id="WP_050739714.1">
    <property type="nucleotide sequence ID" value="NZ_LGYO01000016.1"/>
</dbReference>
<dbReference type="PATRIC" id="fig|52689.4.peg.559"/>
<gene>
    <name evidence="2" type="ORF">AKG39_07245</name>
</gene>
<dbReference type="Proteomes" id="UP000036873">
    <property type="component" value="Unassembled WGS sequence"/>
</dbReference>
<dbReference type="AlphaFoldDB" id="A0A0L6U1B9"/>
<evidence type="ECO:0000313" key="3">
    <source>
        <dbReference type="Proteomes" id="UP000036873"/>
    </source>
</evidence>
<dbReference type="SMART" id="SM01078">
    <property type="entry name" value="CGGC"/>
    <property type="match status" value="1"/>
</dbReference>
<dbReference type="OrthoDB" id="9792960at2"/>
<feature type="domain" description="CGGC" evidence="1">
    <location>
        <begin position="2"/>
        <end position="110"/>
    </location>
</feature>
<proteinExistence type="predicted"/>